<evidence type="ECO:0000256" key="6">
    <source>
        <dbReference type="ARBA" id="ARBA00023306"/>
    </source>
</evidence>
<keyword evidence="3" id="KW-0132">Cell division</keyword>
<evidence type="ECO:0000256" key="2">
    <source>
        <dbReference type="ARBA" id="ARBA00009323"/>
    </source>
</evidence>
<evidence type="ECO:0000313" key="8">
    <source>
        <dbReference type="Proteomes" id="UP000502508"/>
    </source>
</evidence>
<comment type="subcellular location">
    <subcellularLocation>
        <location evidence="1">Cell septum</location>
    </subcellularLocation>
</comment>
<organism evidence="7 8">
    <name type="scientific">Phytohabitans flavus</name>
    <dbReference type="NCBI Taxonomy" id="1076124"/>
    <lineage>
        <taxon>Bacteria</taxon>
        <taxon>Bacillati</taxon>
        <taxon>Actinomycetota</taxon>
        <taxon>Actinomycetes</taxon>
        <taxon>Micromonosporales</taxon>
        <taxon>Micromonosporaceae</taxon>
    </lineage>
</organism>
<evidence type="ECO:0000256" key="1">
    <source>
        <dbReference type="ARBA" id="ARBA00004431"/>
    </source>
</evidence>
<dbReference type="EMBL" id="AP022870">
    <property type="protein sequence ID" value="BCB77364.1"/>
    <property type="molecule type" value="Genomic_DNA"/>
</dbReference>
<keyword evidence="5" id="KW-0717">Septation</keyword>
<dbReference type="GO" id="GO:0030435">
    <property type="term" value="P:sporulation resulting in formation of a cellular spore"/>
    <property type="evidence" value="ECO:0007669"/>
    <property type="project" value="UniProtKB-KW"/>
</dbReference>
<accession>A0A6F8XU52</accession>
<comment type="similarity">
    <text evidence="2">Belongs to the SsgA family.</text>
</comment>
<dbReference type="Proteomes" id="UP000502508">
    <property type="component" value="Chromosome"/>
</dbReference>
<evidence type="ECO:0000256" key="3">
    <source>
        <dbReference type="ARBA" id="ARBA00022618"/>
    </source>
</evidence>
<dbReference type="Pfam" id="PF04686">
    <property type="entry name" value="SsgA"/>
    <property type="match status" value="1"/>
</dbReference>
<reference evidence="7 8" key="2">
    <citation type="submission" date="2020-03" db="EMBL/GenBank/DDBJ databases">
        <authorList>
            <person name="Ichikawa N."/>
            <person name="Kimura A."/>
            <person name="Kitahashi Y."/>
            <person name="Uohara A."/>
        </authorList>
    </citation>
    <scope>NUCLEOTIDE SEQUENCE [LARGE SCALE GENOMIC DNA]</scope>
    <source>
        <strain evidence="7 8">NBRC 107702</strain>
    </source>
</reference>
<keyword evidence="6" id="KW-0131">Cell cycle</keyword>
<reference evidence="7 8" key="1">
    <citation type="submission" date="2020-03" db="EMBL/GenBank/DDBJ databases">
        <title>Whole genome shotgun sequence of Phytohabitans flavus NBRC 107702.</title>
        <authorList>
            <person name="Komaki H."/>
            <person name="Tamura T."/>
        </authorList>
    </citation>
    <scope>NUCLEOTIDE SEQUENCE [LARGE SCALE GENOMIC DNA]</scope>
    <source>
        <strain evidence="7 8">NBRC 107702</strain>
    </source>
</reference>
<dbReference type="Gene3D" id="2.30.31.20">
    <property type="entry name" value="Sporulation-specific cell division protein SsgB"/>
    <property type="match status" value="1"/>
</dbReference>
<dbReference type="KEGG" id="pfla:Pflav_037740"/>
<dbReference type="GO" id="GO:0000917">
    <property type="term" value="P:division septum assembly"/>
    <property type="evidence" value="ECO:0007669"/>
    <property type="project" value="UniProtKB-KW"/>
</dbReference>
<dbReference type="InterPro" id="IPR006776">
    <property type="entry name" value="SsgB"/>
</dbReference>
<dbReference type="InterPro" id="IPR038658">
    <property type="entry name" value="SsgB_sf"/>
</dbReference>
<keyword evidence="4" id="KW-0749">Sporulation</keyword>
<gene>
    <name evidence="7" type="ORF">Pflav_037740</name>
</gene>
<sequence>MATKRSAWQLLEGHAYSATVDGRVSVGLGFAADDPYAVHLIVSADATAASCWVFARDLLIAGLTGTAGQGDVLVGLQPGGTVVSVVLRNGRDVLGIDLPRLPLCRFAADMLAIVPRGREGGYVDLDAELRSLLA</sequence>
<evidence type="ECO:0000313" key="7">
    <source>
        <dbReference type="EMBL" id="BCB77364.1"/>
    </source>
</evidence>
<dbReference type="AlphaFoldDB" id="A0A6F8XU52"/>
<protein>
    <submittedName>
        <fullName evidence="7">Sporulation protein SsgA</fullName>
    </submittedName>
</protein>
<dbReference type="GO" id="GO:0030428">
    <property type="term" value="C:cell septum"/>
    <property type="evidence" value="ECO:0007669"/>
    <property type="project" value="UniProtKB-SubCell"/>
</dbReference>
<name>A0A6F8XU52_9ACTN</name>
<keyword evidence="8" id="KW-1185">Reference proteome</keyword>
<evidence type="ECO:0000256" key="5">
    <source>
        <dbReference type="ARBA" id="ARBA00023210"/>
    </source>
</evidence>
<evidence type="ECO:0000256" key="4">
    <source>
        <dbReference type="ARBA" id="ARBA00022969"/>
    </source>
</evidence>
<proteinExistence type="inferred from homology"/>
<dbReference type="RefSeq" id="WP_173037167.1">
    <property type="nucleotide sequence ID" value="NZ_AP022870.1"/>
</dbReference>